<evidence type="ECO:0000259" key="10">
    <source>
        <dbReference type="Pfam" id="PF04290"/>
    </source>
</evidence>
<protein>
    <recommendedName>
        <fullName evidence="9">TRAP transporter small permease protein</fullName>
    </recommendedName>
</protein>
<keyword evidence="7 9" id="KW-0472">Membrane</keyword>
<comment type="subunit">
    <text evidence="9">The complex comprises the extracytoplasmic solute receptor protein and the two transmembrane proteins.</text>
</comment>
<feature type="transmembrane region" description="Helical" evidence="9">
    <location>
        <begin position="27"/>
        <end position="48"/>
    </location>
</feature>
<feature type="transmembrane region" description="Helical" evidence="9">
    <location>
        <begin position="63"/>
        <end position="81"/>
    </location>
</feature>
<organism evidence="11 12">
    <name type="scientific">Thalassovita aquimarina</name>
    <dbReference type="NCBI Taxonomy" id="2785917"/>
    <lineage>
        <taxon>Bacteria</taxon>
        <taxon>Pseudomonadati</taxon>
        <taxon>Pseudomonadota</taxon>
        <taxon>Alphaproteobacteria</taxon>
        <taxon>Rhodobacterales</taxon>
        <taxon>Roseobacteraceae</taxon>
        <taxon>Thalassovita</taxon>
    </lineage>
</organism>
<evidence type="ECO:0000256" key="9">
    <source>
        <dbReference type="RuleBase" id="RU369079"/>
    </source>
</evidence>
<evidence type="ECO:0000256" key="5">
    <source>
        <dbReference type="ARBA" id="ARBA00022692"/>
    </source>
</evidence>
<evidence type="ECO:0000256" key="2">
    <source>
        <dbReference type="ARBA" id="ARBA00022448"/>
    </source>
</evidence>
<evidence type="ECO:0000256" key="3">
    <source>
        <dbReference type="ARBA" id="ARBA00022475"/>
    </source>
</evidence>
<feature type="transmembrane region" description="Helical" evidence="9">
    <location>
        <begin position="150"/>
        <end position="174"/>
    </location>
</feature>
<gene>
    <name evidence="11" type="ORF">IT775_10660</name>
</gene>
<evidence type="ECO:0000256" key="8">
    <source>
        <dbReference type="ARBA" id="ARBA00038436"/>
    </source>
</evidence>
<evidence type="ECO:0000313" key="12">
    <source>
        <dbReference type="Proteomes" id="UP001195941"/>
    </source>
</evidence>
<feature type="transmembrane region" description="Helical" evidence="9">
    <location>
        <begin position="102"/>
        <end position="122"/>
    </location>
</feature>
<dbReference type="InterPro" id="IPR055348">
    <property type="entry name" value="DctQ"/>
</dbReference>
<keyword evidence="12" id="KW-1185">Reference proteome</keyword>
<evidence type="ECO:0000256" key="4">
    <source>
        <dbReference type="ARBA" id="ARBA00022519"/>
    </source>
</evidence>
<dbReference type="InterPro" id="IPR007387">
    <property type="entry name" value="TRAP_DctQ"/>
</dbReference>
<comment type="subcellular location">
    <subcellularLocation>
        <location evidence="1 9">Cell inner membrane</location>
        <topology evidence="1 9">Multi-pass membrane protein</topology>
    </subcellularLocation>
</comment>
<evidence type="ECO:0000256" key="6">
    <source>
        <dbReference type="ARBA" id="ARBA00022989"/>
    </source>
</evidence>
<reference evidence="11 12" key="1">
    <citation type="journal article" date="2021" name="Arch. Microbiol.">
        <title>Thalassobius aquimarinus sp. nov., isolated from the Sea of Japan seashore.</title>
        <authorList>
            <person name="Kurilenko V.V."/>
            <person name="Romanenko L.A."/>
            <person name="Chernysheva N.Y."/>
            <person name="Velansky P.V."/>
            <person name="Tekutyeva L.A."/>
            <person name="Isaeva M.P."/>
            <person name="Mikhailov V.V."/>
        </authorList>
    </citation>
    <scope>NUCLEOTIDE SEQUENCE [LARGE SCALE GENOMIC DNA]</scope>
    <source>
        <strain evidence="11 12">KMM 8518</strain>
    </source>
</reference>
<accession>A0ABS5HRK7</accession>
<comment type="function">
    <text evidence="9">Part of the tripartite ATP-independent periplasmic (TRAP) transport system.</text>
</comment>
<feature type="domain" description="Tripartite ATP-independent periplasmic transporters DctQ component" evidence="10">
    <location>
        <begin position="40"/>
        <end position="169"/>
    </location>
</feature>
<dbReference type="Pfam" id="PF04290">
    <property type="entry name" value="DctQ"/>
    <property type="match status" value="1"/>
</dbReference>
<dbReference type="PANTHER" id="PTHR35011:SF10">
    <property type="entry name" value="TRAP TRANSPORTER SMALL PERMEASE PROTEIN"/>
    <property type="match status" value="1"/>
</dbReference>
<evidence type="ECO:0000256" key="1">
    <source>
        <dbReference type="ARBA" id="ARBA00004429"/>
    </source>
</evidence>
<keyword evidence="4 9" id="KW-0997">Cell inner membrane</keyword>
<keyword evidence="2 9" id="KW-0813">Transport</keyword>
<proteinExistence type="inferred from homology"/>
<name>A0ABS5HRK7_9RHOB</name>
<dbReference type="Proteomes" id="UP001195941">
    <property type="component" value="Unassembled WGS sequence"/>
</dbReference>
<evidence type="ECO:0000313" key="11">
    <source>
        <dbReference type="EMBL" id="MBR9651585.1"/>
    </source>
</evidence>
<keyword evidence="3" id="KW-1003">Cell membrane</keyword>
<dbReference type="RefSeq" id="WP_212701104.1">
    <property type="nucleotide sequence ID" value="NZ_JADMKU010000008.1"/>
</dbReference>
<keyword evidence="6 9" id="KW-1133">Transmembrane helix</keyword>
<comment type="caution">
    <text evidence="11">The sequence shown here is derived from an EMBL/GenBank/DDBJ whole genome shotgun (WGS) entry which is preliminary data.</text>
</comment>
<dbReference type="PANTHER" id="PTHR35011">
    <property type="entry name" value="2,3-DIKETO-L-GULONATE TRAP TRANSPORTER SMALL PERMEASE PROTEIN YIAM"/>
    <property type="match status" value="1"/>
</dbReference>
<sequence length="212" mass="22878">MSNITEKPGAFAPLDRVLACAGKVGRVSTWISGLGLIAVCILVTIEVLLRKFVGVTLGGMDEVTGYVLAVSVSWALTFALMEQAHIRIDVLYNLANRRPRALLDLLGLLCLGGFMSLMTYWAGRLLLTSIQFGSTSNSALQTPLWLPQSLWLAGLVFFCLTLLALILRSVGYLLSGDMTGISRIAGIKAVEDEIDEQAVLSEPRQPEPAIQG</sequence>
<dbReference type="EMBL" id="JADMKU010000008">
    <property type="protein sequence ID" value="MBR9651585.1"/>
    <property type="molecule type" value="Genomic_DNA"/>
</dbReference>
<comment type="similarity">
    <text evidence="8 9">Belongs to the TRAP transporter small permease family.</text>
</comment>
<keyword evidence="5 9" id="KW-0812">Transmembrane</keyword>
<evidence type="ECO:0000256" key="7">
    <source>
        <dbReference type="ARBA" id="ARBA00023136"/>
    </source>
</evidence>